<evidence type="ECO:0000256" key="3">
    <source>
        <dbReference type="ARBA" id="ARBA00022989"/>
    </source>
</evidence>
<evidence type="ECO:0000256" key="5">
    <source>
        <dbReference type="ARBA" id="ARBA00025624"/>
    </source>
</evidence>
<feature type="transmembrane region" description="Helical" evidence="7">
    <location>
        <begin position="604"/>
        <end position="624"/>
    </location>
</feature>
<feature type="transmembrane region" description="Helical" evidence="7">
    <location>
        <begin position="194"/>
        <end position="212"/>
    </location>
</feature>
<reference evidence="10 11" key="1">
    <citation type="submission" date="2018-03" db="EMBL/GenBank/DDBJ databases">
        <title>The ancient ancestry and fast evolution of plastids.</title>
        <authorList>
            <person name="Moore K.R."/>
            <person name="Magnabosco C."/>
            <person name="Momper L."/>
            <person name="Gold D.A."/>
            <person name="Bosak T."/>
            <person name="Fournier G.P."/>
        </authorList>
    </citation>
    <scope>NUCLEOTIDE SEQUENCE [LARGE SCALE GENOMIC DNA]</scope>
    <source>
        <strain evidence="10 11">CCALA 015</strain>
    </source>
</reference>
<dbReference type="Gene3D" id="1.20.5.2700">
    <property type="match status" value="1"/>
</dbReference>
<evidence type="ECO:0000256" key="1">
    <source>
        <dbReference type="ARBA" id="ARBA00004127"/>
    </source>
</evidence>
<keyword evidence="3 7" id="KW-1133">Transmembrane helix</keyword>
<dbReference type="RefSeq" id="WP_106220195.1">
    <property type="nucleotide sequence ID" value="NZ_PVWP01000002.1"/>
</dbReference>
<evidence type="ECO:0000259" key="8">
    <source>
        <dbReference type="Pfam" id="PF00361"/>
    </source>
</evidence>
<name>A0ABX5FAR1_9CHRO</name>
<dbReference type="InterPro" id="IPR001750">
    <property type="entry name" value="ND/Mrp_TM"/>
</dbReference>
<gene>
    <name evidence="10" type="ORF">C7B81_02870</name>
</gene>
<dbReference type="PANTHER" id="PTHR42829:SF2">
    <property type="entry name" value="NADH-UBIQUINONE OXIDOREDUCTASE CHAIN 5"/>
    <property type="match status" value="1"/>
</dbReference>
<comment type="caution">
    <text evidence="10">The sequence shown here is derived from an EMBL/GenBank/DDBJ whole genome shotgun (WGS) entry which is preliminary data.</text>
</comment>
<dbReference type="NCBIfam" id="NF005633">
    <property type="entry name" value="PRK07390.1"/>
    <property type="match status" value="1"/>
</dbReference>
<feature type="transmembrane region" description="Helical" evidence="7">
    <location>
        <begin position="353"/>
        <end position="372"/>
    </location>
</feature>
<evidence type="ECO:0000256" key="2">
    <source>
        <dbReference type="ARBA" id="ARBA00022692"/>
    </source>
</evidence>
<feature type="transmembrane region" description="Helical" evidence="7">
    <location>
        <begin position="393"/>
        <end position="413"/>
    </location>
</feature>
<dbReference type="EMBL" id="PVWP01000002">
    <property type="protein sequence ID" value="PSB38930.1"/>
    <property type="molecule type" value="Genomic_DNA"/>
</dbReference>
<dbReference type="Pfam" id="PF00361">
    <property type="entry name" value="Proton_antipo_M"/>
    <property type="match status" value="1"/>
</dbReference>
<feature type="domain" description="NADH:quinone oxidoreductase/Mrp antiporter transmembrane" evidence="8">
    <location>
        <begin position="150"/>
        <end position="431"/>
    </location>
</feature>
<evidence type="ECO:0000313" key="10">
    <source>
        <dbReference type="EMBL" id="PSB38930.1"/>
    </source>
</evidence>
<dbReference type="NCBIfam" id="TIGR01960">
    <property type="entry name" value="ndhF3_CO2"/>
    <property type="match status" value="1"/>
</dbReference>
<evidence type="ECO:0000313" key="11">
    <source>
        <dbReference type="Proteomes" id="UP000238218"/>
    </source>
</evidence>
<feature type="transmembrane region" description="Helical" evidence="7">
    <location>
        <begin position="298"/>
        <end position="317"/>
    </location>
</feature>
<dbReference type="PANTHER" id="PTHR42829">
    <property type="entry name" value="NADH-UBIQUINONE OXIDOREDUCTASE CHAIN 5"/>
    <property type="match status" value="1"/>
</dbReference>
<keyword evidence="2 6" id="KW-0812">Transmembrane</keyword>
<feature type="transmembrane region" description="Helical" evidence="7">
    <location>
        <begin position="506"/>
        <end position="526"/>
    </location>
</feature>
<dbReference type="InterPro" id="IPR003945">
    <property type="entry name" value="NU5C-like"/>
</dbReference>
<feature type="transmembrane region" description="Helical" evidence="7">
    <location>
        <begin position="467"/>
        <end position="486"/>
    </location>
</feature>
<dbReference type="Proteomes" id="UP000238218">
    <property type="component" value="Unassembled WGS sequence"/>
</dbReference>
<organism evidence="10 11">
    <name type="scientific">Aphanothece cf. minutissima CCALA 015</name>
    <dbReference type="NCBI Taxonomy" id="2107695"/>
    <lineage>
        <taxon>Bacteria</taxon>
        <taxon>Bacillati</taxon>
        <taxon>Cyanobacteriota</taxon>
        <taxon>Cyanophyceae</taxon>
        <taxon>Oscillatoriophycideae</taxon>
        <taxon>Chroococcales</taxon>
        <taxon>Aphanothecaceae</taxon>
        <taxon>Aphanothece</taxon>
    </lineage>
</organism>
<dbReference type="PRINTS" id="PR01434">
    <property type="entry name" value="NADHDHGNASE5"/>
</dbReference>
<evidence type="ECO:0000256" key="4">
    <source>
        <dbReference type="ARBA" id="ARBA00023136"/>
    </source>
</evidence>
<feature type="transmembrane region" description="Helical" evidence="7">
    <location>
        <begin position="433"/>
        <end position="455"/>
    </location>
</feature>
<sequence>MTLFFAQTAWLVPLYPLVASLLSLLWSPGLISRTGPRPCGYLNLTLVSVAFVHSAAALMALHSNSAAGAAALYKPLSFGWTWLETAGLKVSFDGLITEPALIAMTVITGLHVLVQIYAIGYLEMDWGWPRFFGSLSFFEAGLCALVLTDSLFFSYVILELLTLGTYLIVGTWYNQPLVVKGARDAFLTKRIGDLILLAGLIALLPITGTWNFHGLQAWAADQVNNGNPLPPVLPLILLALIAGPMGKCAQIPLHLWLDEAMESPLPSTVLRNSVVVVGGAWVLLRLEPLIELSPLVQTVLVIVGGTTALVASLIALAQIDVKRALSFLVSSWLGLLFVAVGLGGISVADHLMLVYPLPMALMLMVIGAIVITNVTQDLTQLGGLWSKRPLMGLAFLTGAAGLMALPPFGGFAALRELLELTAESSHPVLLGGLVLLTNALISAGLIRVFGLIWGGRPSVFTTRSAEVLWLMALPTLVLMGLVLHLPQLMVINGVFALSPLPGWGPLAVPLLISTLVGGGLSAAFYLRPHPLAHLPAALGGLQDWLAHDMQTERFYHRTVVWLVVALARLSAWSDDRLIDGFSGASGSAALEGARRLSFTTSGRTQAYALTLVLGVLLMAAWLLASAPSVPSELVRPFR</sequence>
<dbReference type="Pfam" id="PF00662">
    <property type="entry name" value="Proton_antipo_N"/>
    <property type="match status" value="1"/>
</dbReference>
<dbReference type="InterPro" id="IPR001516">
    <property type="entry name" value="Proton_antipo_N"/>
</dbReference>
<dbReference type="InterPro" id="IPR010217">
    <property type="entry name" value="NU5C2"/>
</dbReference>
<feature type="transmembrane region" description="Helical" evidence="7">
    <location>
        <begin position="131"/>
        <end position="147"/>
    </location>
</feature>
<feature type="transmembrane region" description="Helical" evidence="7">
    <location>
        <begin position="41"/>
        <end position="61"/>
    </location>
</feature>
<feature type="transmembrane region" description="Helical" evidence="7">
    <location>
        <begin position="153"/>
        <end position="173"/>
    </location>
</feature>
<proteinExistence type="predicted"/>
<feature type="domain" description="NADH-Ubiquinone oxidoreductase (complex I) chain 5 N-terminal" evidence="9">
    <location>
        <begin position="82"/>
        <end position="132"/>
    </location>
</feature>
<evidence type="ECO:0000259" key="9">
    <source>
        <dbReference type="Pfam" id="PF00662"/>
    </source>
</evidence>
<comment type="subcellular location">
    <subcellularLocation>
        <location evidence="1">Endomembrane system</location>
        <topology evidence="1">Multi-pass membrane protein</topology>
    </subcellularLocation>
    <subcellularLocation>
        <location evidence="6">Membrane</location>
        <topology evidence="6">Multi-pass membrane protein</topology>
    </subcellularLocation>
</comment>
<keyword evidence="4 7" id="KW-0472">Membrane</keyword>
<protein>
    <submittedName>
        <fullName evidence="10">NAD(P)H-quinone oxidoreductase subunit F</fullName>
    </submittedName>
</protein>
<accession>A0ABX5FAR1</accession>
<keyword evidence="11" id="KW-1185">Reference proteome</keyword>
<evidence type="ECO:0000256" key="6">
    <source>
        <dbReference type="RuleBase" id="RU000320"/>
    </source>
</evidence>
<feature type="transmembrane region" description="Helical" evidence="7">
    <location>
        <begin position="100"/>
        <end position="119"/>
    </location>
</feature>
<evidence type="ECO:0000256" key="7">
    <source>
        <dbReference type="SAM" id="Phobius"/>
    </source>
</evidence>
<feature type="transmembrane region" description="Helical" evidence="7">
    <location>
        <begin position="324"/>
        <end position="347"/>
    </location>
</feature>
<feature type="transmembrane region" description="Helical" evidence="7">
    <location>
        <begin position="12"/>
        <end position="29"/>
    </location>
</feature>
<comment type="function">
    <text evidence="5">NDH-1 shuttles electrons from NAD(P)H, via FMN and iron-sulfur (Fe-S) centers, to quinones in the respiratory chain. The immediate electron acceptor for the enzyme in this species is believed to be plastoquinone. Couples the redox reaction to proton translocation (for every two electrons transferred, four hydrogen ions are translocated across the cytoplasmic membrane), and thus conserves the redox energy in a proton gradient.</text>
</comment>